<accession>X1P9F5</accession>
<sequence length="108" mass="11256">ATGVGGDPGPGDVTFTLTFSEKMTGVPTVKFGLTTPEFTVVSGSYETGNLVWIGTYDLTPITPVWDPDDDGTQIVTVSLAKDVAGNEMDIDTSGTFVIDTTPPLAPTE</sequence>
<evidence type="ECO:0008006" key="2">
    <source>
        <dbReference type="Google" id="ProtNLM"/>
    </source>
</evidence>
<name>X1P9F5_9ZZZZ</name>
<protein>
    <recommendedName>
        <fullName evidence="2">Bacterial Ig-like domain-containing protein</fullName>
    </recommendedName>
</protein>
<reference evidence="1" key="1">
    <citation type="journal article" date="2014" name="Front. Microbiol.">
        <title>High frequency of phylogenetically diverse reductive dehalogenase-homologous genes in deep subseafloor sedimentary metagenomes.</title>
        <authorList>
            <person name="Kawai M."/>
            <person name="Futagami T."/>
            <person name="Toyoda A."/>
            <person name="Takaki Y."/>
            <person name="Nishi S."/>
            <person name="Hori S."/>
            <person name="Arai W."/>
            <person name="Tsubouchi T."/>
            <person name="Morono Y."/>
            <person name="Uchiyama I."/>
            <person name="Ito T."/>
            <person name="Fujiyama A."/>
            <person name="Inagaki F."/>
            <person name="Takami H."/>
        </authorList>
    </citation>
    <scope>NUCLEOTIDE SEQUENCE</scope>
    <source>
        <strain evidence="1">Expedition CK06-06</strain>
    </source>
</reference>
<proteinExistence type="predicted"/>
<gene>
    <name evidence="1" type="ORF">S06H3_36019</name>
</gene>
<comment type="caution">
    <text evidence="1">The sequence shown here is derived from an EMBL/GenBank/DDBJ whole genome shotgun (WGS) entry which is preliminary data.</text>
</comment>
<dbReference type="AlphaFoldDB" id="X1P9F5"/>
<organism evidence="1">
    <name type="scientific">marine sediment metagenome</name>
    <dbReference type="NCBI Taxonomy" id="412755"/>
    <lineage>
        <taxon>unclassified sequences</taxon>
        <taxon>metagenomes</taxon>
        <taxon>ecological metagenomes</taxon>
    </lineage>
</organism>
<dbReference type="EMBL" id="BARV01021781">
    <property type="protein sequence ID" value="GAI27549.1"/>
    <property type="molecule type" value="Genomic_DNA"/>
</dbReference>
<evidence type="ECO:0000313" key="1">
    <source>
        <dbReference type="EMBL" id="GAI27549.1"/>
    </source>
</evidence>
<feature type="non-terminal residue" evidence="1">
    <location>
        <position position="1"/>
    </location>
</feature>